<dbReference type="HOGENOM" id="CLU_187781_0_0_6"/>
<reference evidence="2 3" key="1">
    <citation type="submission" date="2013-05" db="EMBL/GenBank/DDBJ databases">
        <title>Complete genome sequence of the lipase-producing bacterium Photobacterium gaetbulicola Gung47.</title>
        <authorList>
            <person name="Kim Y.-O."/>
        </authorList>
    </citation>
    <scope>NUCLEOTIDE SEQUENCE [LARGE SCALE GENOMIC DNA]</scope>
    <source>
        <strain evidence="2 3">Gung47</strain>
    </source>
</reference>
<dbReference type="KEGG" id="pgb:H744_1c1029"/>
<dbReference type="OrthoDB" id="5828728at2"/>
<organism evidence="2 3">
    <name type="scientific">Photobacterium gaetbulicola Gung47</name>
    <dbReference type="NCBI Taxonomy" id="658445"/>
    <lineage>
        <taxon>Bacteria</taxon>
        <taxon>Pseudomonadati</taxon>
        <taxon>Pseudomonadota</taxon>
        <taxon>Gammaproteobacteria</taxon>
        <taxon>Vibrionales</taxon>
        <taxon>Vibrionaceae</taxon>
        <taxon>Photobacterium</taxon>
    </lineage>
</organism>
<keyword evidence="1" id="KW-0812">Transmembrane</keyword>
<keyword evidence="1" id="KW-0472">Membrane</keyword>
<dbReference type="EMBL" id="CP005973">
    <property type="protein sequence ID" value="AJR06054.1"/>
    <property type="molecule type" value="Genomic_DNA"/>
</dbReference>
<feature type="transmembrane region" description="Helical" evidence="1">
    <location>
        <begin position="47"/>
        <end position="69"/>
    </location>
</feature>
<dbReference type="Proteomes" id="UP000032303">
    <property type="component" value="Chromosome 1"/>
</dbReference>
<evidence type="ECO:0000256" key="1">
    <source>
        <dbReference type="SAM" id="Phobius"/>
    </source>
</evidence>
<gene>
    <name evidence="2" type="ORF">H744_1c1029</name>
</gene>
<protein>
    <submittedName>
        <fullName evidence="2">Uncharacterized protein</fullName>
    </submittedName>
</protein>
<feature type="transmembrane region" description="Helical" evidence="1">
    <location>
        <begin position="12"/>
        <end position="35"/>
    </location>
</feature>
<evidence type="ECO:0000313" key="2">
    <source>
        <dbReference type="EMBL" id="AJR06054.1"/>
    </source>
</evidence>
<sequence>MNASKLYLRDLLGIGLVISAILVVLGLIFCILAALNFITHEEVLANTYLHEALPLFFFLLPCIAIARFISRPKWVHSIEVYQLESAKKYSQSH</sequence>
<proteinExistence type="predicted"/>
<evidence type="ECO:0000313" key="3">
    <source>
        <dbReference type="Proteomes" id="UP000032303"/>
    </source>
</evidence>
<keyword evidence="1" id="KW-1133">Transmembrane helix</keyword>
<accession>A0A0C5WLR8</accession>
<dbReference type="AlphaFoldDB" id="A0A0C5WLR8"/>
<keyword evidence="3" id="KW-1185">Reference proteome</keyword>
<name>A0A0C5WLR8_9GAMM</name>
<dbReference type="PATRIC" id="fig|658445.3.peg.1110"/>